<keyword evidence="2" id="KW-1185">Reference proteome</keyword>
<gene>
    <name evidence="1" type="ORF">BW143_06440</name>
</gene>
<name>A0A1R1RMW0_9BACI</name>
<dbReference type="OrthoDB" id="9925456at2"/>
<proteinExistence type="predicted"/>
<sequence>MNWTQILTVVITALLSAFFTNLGAYAKDKKLRNENATSKYTEDALMKIYSPLYKIVTSKRYTPKGYDGLTHEQMIKIKGIIESFPELCPPDLEDLVGDLYDDSIRLYQMNKMGYGSEPKVDEDRRLLNYITNSFNKTRKELGIISDK</sequence>
<comment type="caution">
    <text evidence="1">The sequence shown here is derived from an EMBL/GenBank/DDBJ whole genome shotgun (WGS) entry which is preliminary data.</text>
</comment>
<protein>
    <submittedName>
        <fullName evidence="1">Uncharacterized protein</fullName>
    </submittedName>
</protein>
<dbReference type="RefSeq" id="WP_076762661.1">
    <property type="nucleotide sequence ID" value="NZ_JARMMK010000008.1"/>
</dbReference>
<accession>A0A1R1QS94</accession>
<evidence type="ECO:0000313" key="2">
    <source>
        <dbReference type="Proteomes" id="UP000187367"/>
    </source>
</evidence>
<evidence type="ECO:0000313" key="1">
    <source>
        <dbReference type="EMBL" id="OMI07529.1"/>
    </source>
</evidence>
<organism evidence="1 2">
    <name type="scientific">Bacillus swezeyi</name>
    <dbReference type="NCBI Taxonomy" id="1925020"/>
    <lineage>
        <taxon>Bacteria</taxon>
        <taxon>Bacillati</taxon>
        <taxon>Bacillota</taxon>
        <taxon>Bacilli</taxon>
        <taxon>Bacillales</taxon>
        <taxon>Bacillaceae</taxon>
        <taxon>Bacillus</taxon>
    </lineage>
</organism>
<dbReference type="Proteomes" id="UP000187367">
    <property type="component" value="Unassembled WGS sequence"/>
</dbReference>
<dbReference type="AlphaFoldDB" id="A0A1R1RMW0"/>
<reference evidence="1 2" key="1">
    <citation type="submission" date="2017-01" db="EMBL/GenBank/DDBJ databases">
        <title>Bacillus phylogenomics.</title>
        <authorList>
            <person name="Dunlap C."/>
        </authorList>
    </citation>
    <scope>NUCLEOTIDE SEQUENCE [LARGE SCALE GENOMIC DNA]</scope>
    <source>
        <strain evidence="1 2">NRRL B-41282</strain>
    </source>
</reference>
<accession>A0A1R1RMW0</accession>
<dbReference type="EMBL" id="MTJL01000010">
    <property type="protein sequence ID" value="OMI07529.1"/>
    <property type="molecule type" value="Genomic_DNA"/>
</dbReference>